<dbReference type="SUPFAM" id="SSF55961">
    <property type="entry name" value="Bet v1-like"/>
    <property type="match status" value="1"/>
</dbReference>
<dbReference type="Proteomes" id="UP000600799">
    <property type="component" value="Unassembled WGS sequence"/>
</dbReference>
<sequence length="164" mass="18343">MPVTTLSEGTPDKTRVEKRGDRELVVIRRFDAPVHLVYKAWADPALFRQWWVPRSYGMTLVSCEMDVRVGGTYRLEIGHASSDQPMAFFGTYIEVEPDCRIVWTNEESPDGAVTTVSFTEEDGGTEVSISNRFPTAEAMEQELASGACEGTAESLKQLEEFLQV</sequence>
<dbReference type="InterPro" id="IPR013538">
    <property type="entry name" value="ASHA1/2-like_C"/>
</dbReference>
<evidence type="ECO:0000259" key="2">
    <source>
        <dbReference type="Pfam" id="PF08327"/>
    </source>
</evidence>
<reference evidence="3 4" key="1">
    <citation type="submission" date="2020-11" db="EMBL/GenBank/DDBJ databases">
        <title>The genome sequence of Novosphingobium sp. 1Y9A.</title>
        <authorList>
            <person name="Liu Y."/>
        </authorList>
    </citation>
    <scope>NUCLEOTIDE SEQUENCE [LARGE SCALE GENOMIC DNA]</scope>
    <source>
        <strain evidence="3 4">1Y9A</strain>
    </source>
</reference>
<accession>A0ABS0HHR5</accession>
<feature type="domain" description="Activator of Hsp90 ATPase homologue 1/2-like C-terminal" evidence="2">
    <location>
        <begin position="31"/>
        <end position="162"/>
    </location>
</feature>
<gene>
    <name evidence="3" type="ORF">I2488_12400</name>
</gene>
<evidence type="ECO:0000313" key="3">
    <source>
        <dbReference type="EMBL" id="MBF9151807.1"/>
    </source>
</evidence>
<comment type="similarity">
    <text evidence="1">Belongs to the AHA1 family.</text>
</comment>
<organism evidence="3 4">
    <name type="scientific">Novosphingobium jiangmenense</name>
    <dbReference type="NCBI Taxonomy" id="2791981"/>
    <lineage>
        <taxon>Bacteria</taxon>
        <taxon>Pseudomonadati</taxon>
        <taxon>Pseudomonadota</taxon>
        <taxon>Alphaproteobacteria</taxon>
        <taxon>Sphingomonadales</taxon>
        <taxon>Sphingomonadaceae</taxon>
        <taxon>Novosphingobium</taxon>
    </lineage>
</organism>
<name>A0ABS0HHR5_9SPHN</name>
<protein>
    <submittedName>
        <fullName evidence="3">SRPBCC domain-containing protein</fullName>
    </submittedName>
</protein>
<keyword evidence="4" id="KW-1185">Reference proteome</keyword>
<comment type="caution">
    <text evidence="3">The sequence shown here is derived from an EMBL/GenBank/DDBJ whole genome shotgun (WGS) entry which is preliminary data.</text>
</comment>
<dbReference type="InterPro" id="IPR023393">
    <property type="entry name" value="START-like_dom_sf"/>
</dbReference>
<dbReference type="Pfam" id="PF08327">
    <property type="entry name" value="AHSA1"/>
    <property type="match status" value="1"/>
</dbReference>
<dbReference type="Gene3D" id="3.30.530.20">
    <property type="match status" value="1"/>
</dbReference>
<proteinExistence type="inferred from homology"/>
<dbReference type="EMBL" id="JADQDC010000008">
    <property type="protein sequence ID" value="MBF9151807.1"/>
    <property type="molecule type" value="Genomic_DNA"/>
</dbReference>
<evidence type="ECO:0000313" key="4">
    <source>
        <dbReference type="Proteomes" id="UP000600799"/>
    </source>
</evidence>
<evidence type="ECO:0000256" key="1">
    <source>
        <dbReference type="ARBA" id="ARBA00006817"/>
    </source>
</evidence>